<keyword evidence="4" id="KW-0378">Hydrolase</keyword>
<dbReference type="InterPro" id="IPR051202">
    <property type="entry name" value="Peptidase_C40"/>
</dbReference>
<feature type="signal peptide" evidence="7">
    <location>
        <begin position="1"/>
        <end position="24"/>
    </location>
</feature>
<feature type="chain" id="PRO_5046896855" evidence="7">
    <location>
        <begin position="25"/>
        <end position="407"/>
    </location>
</feature>
<feature type="coiled-coil region" evidence="6">
    <location>
        <begin position="147"/>
        <end position="209"/>
    </location>
</feature>
<dbReference type="RefSeq" id="WP_195516670.1">
    <property type="nucleotide sequence ID" value="NZ_JACJLL010000002.1"/>
</dbReference>
<evidence type="ECO:0000256" key="6">
    <source>
        <dbReference type="SAM" id="Coils"/>
    </source>
</evidence>
<comment type="caution">
    <text evidence="9">The sequence shown here is derived from an EMBL/GenBank/DDBJ whole genome shotgun (WGS) entry which is preliminary data.</text>
</comment>
<organism evidence="9 10">
    <name type="scientific">Clostridium saudiense</name>
    <dbReference type="NCBI Taxonomy" id="1414720"/>
    <lineage>
        <taxon>Bacteria</taxon>
        <taxon>Bacillati</taxon>
        <taxon>Bacillota</taxon>
        <taxon>Clostridia</taxon>
        <taxon>Eubacteriales</taxon>
        <taxon>Clostridiaceae</taxon>
        <taxon>Clostridium</taxon>
    </lineage>
</organism>
<protein>
    <submittedName>
        <fullName evidence="9">C40 family peptidase</fullName>
    </submittedName>
</protein>
<feature type="coiled-coil region" evidence="6">
    <location>
        <begin position="30"/>
        <end position="106"/>
    </location>
</feature>
<keyword evidence="6" id="KW-0175">Coiled coil</keyword>
<evidence type="ECO:0000256" key="3">
    <source>
        <dbReference type="ARBA" id="ARBA00022729"/>
    </source>
</evidence>
<feature type="domain" description="NlpC/P60" evidence="8">
    <location>
        <begin position="295"/>
        <end position="407"/>
    </location>
</feature>
<keyword evidence="2" id="KW-0645">Protease</keyword>
<keyword evidence="10" id="KW-1185">Reference proteome</keyword>
<dbReference type="PANTHER" id="PTHR47053">
    <property type="entry name" value="MUREIN DD-ENDOPEPTIDASE MEPH-RELATED"/>
    <property type="match status" value="1"/>
</dbReference>
<dbReference type="PROSITE" id="PS51935">
    <property type="entry name" value="NLPC_P60"/>
    <property type="match status" value="1"/>
</dbReference>
<evidence type="ECO:0000313" key="10">
    <source>
        <dbReference type="Proteomes" id="UP000767334"/>
    </source>
</evidence>
<feature type="coiled-coil region" evidence="6">
    <location>
        <begin position="257"/>
        <end position="284"/>
    </location>
</feature>
<reference evidence="9 10" key="1">
    <citation type="journal article" date="2021" name="Sci. Rep.">
        <title>The distribution of antibiotic resistance genes in chicken gut microbiota commensals.</title>
        <authorList>
            <person name="Juricova H."/>
            <person name="Matiasovicova J."/>
            <person name="Kubasova T."/>
            <person name="Cejkova D."/>
            <person name="Rychlik I."/>
        </authorList>
    </citation>
    <scope>NUCLEOTIDE SEQUENCE [LARGE SCALE GENOMIC DNA]</scope>
    <source>
        <strain evidence="9 10">An435</strain>
    </source>
</reference>
<dbReference type="Pfam" id="PF24568">
    <property type="entry name" value="CC_PcsB"/>
    <property type="match status" value="1"/>
</dbReference>
<dbReference type="InterPro" id="IPR057309">
    <property type="entry name" value="PcsB_CC"/>
</dbReference>
<dbReference type="SUPFAM" id="SSF54001">
    <property type="entry name" value="Cysteine proteinases"/>
    <property type="match status" value="1"/>
</dbReference>
<dbReference type="EMBL" id="JACJLL010000002">
    <property type="protein sequence ID" value="MBM6817863.1"/>
    <property type="molecule type" value="Genomic_DNA"/>
</dbReference>
<sequence>MKKKIISATLAAFLVITSAMPAFATPNQEVIENQQKYDELTKKIEDINDQIYSLNEQIEPLVQTIESNNAQMEQIKVEVENTQKEIETAKEEIAKTEELLGKRIRELYKSGGQSSYIMLLFSADSFNDLISKIESTSRLVNIDKKMVKELEDKQDSLNDKITSLDEKDKELTKVNEETEKSLSEFEAKKAEQEELVAQVQAEQEEFEREFLAVSERTLVQAQFSVIENSSSSIDDLNSAISQLRSIRDGQLKSNIVKEEVNAKIEAAKDKVSQLQAAINAANSASKPNRGDSTVSATGNAIVDYAYQFLGTPYLWGGTTPSGFDCSGFTQYVFKNAAGVSLPRTTYDQINVGVPVAYEDLQPGDLVFPHTGHVGIYVGGGQMIHAPSTGDVVKVSSVYKFYTARRVL</sequence>
<name>A0ABS2FD51_9CLOT</name>
<evidence type="ECO:0000256" key="7">
    <source>
        <dbReference type="SAM" id="SignalP"/>
    </source>
</evidence>
<accession>A0ABS2FD51</accession>
<evidence type="ECO:0000313" key="9">
    <source>
        <dbReference type="EMBL" id="MBM6817863.1"/>
    </source>
</evidence>
<dbReference type="Gene3D" id="3.90.1720.10">
    <property type="entry name" value="endopeptidase domain like (from Nostoc punctiforme)"/>
    <property type="match status" value="1"/>
</dbReference>
<evidence type="ECO:0000256" key="4">
    <source>
        <dbReference type="ARBA" id="ARBA00022801"/>
    </source>
</evidence>
<proteinExistence type="inferred from homology"/>
<dbReference type="InterPro" id="IPR038765">
    <property type="entry name" value="Papain-like_cys_pep_sf"/>
</dbReference>
<comment type="similarity">
    <text evidence="1">Belongs to the peptidase C40 family.</text>
</comment>
<dbReference type="InterPro" id="IPR000064">
    <property type="entry name" value="NLP_P60_dom"/>
</dbReference>
<evidence type="ECO:0000259" key="8">
    <source>
        <dbReference type="PROSITE" id="PS51935"/>
    </source>
</evidence>
<dbReference type="Pfam" id="PF00877">
    <property type="entry name" value="NLPC_P60"/>
    <property type="match status" value="1"/>
</dbReference>
<gene>
    <name evidence="9" type="ORF">H6A19_00665</name>
</gene>
<evidence type="ECO:0000256" key="2">
    <source>
        <dbReference type="ARBA" id="ARBA00022670"/>
    </source>
</evidence>
<dbReference type="PANTHER" id="PTHR47053:SF1">
    <property type="entry name" value="MUREIN DD-ENDOPEPTIDASE MEPH-RELATED"/>
    <property type="match status" value="1"/>
</dbReference>
<keyword evidence="3 7" id="KW-0732">Signal</keyword>
<evidence type="ECO:0000256" key="1">
    <source>
        <dbReference type="ARBA" id="ARBA00007074"/>
    </source>
</evidence>
<evidence type="ECO:0000256" key="5">
    <source>
        <dbReference type="ARBA" id="ARBA00022807"/>
    </source>
</evidence>
<dbReference type="Proteomes" id="UP000767334">
    <property type="component" value="Unassembled WGS sequence"/>
</dbReference>
<dbReference type="Gene3D" id="6.10.250.3150">
    <property type="match status" value="1"/>
</dbReference>
<keyword evidence="5" id="KW-0788">Thiol protease</keyword>